<dbReference type="GO" id="GO:0009036">
    <property type="term" value="F:type II site-specific deoxyribonuclease activity"/>
    <property type="evidence" value="ECO:0007669"/>
    <property type="project" value="InterPro"/>
</dbReference>
<reference evidence="2 3" key="1">
    <citation type="submission" date="2019-08" db="EMBL/GenBank/DDBJ databases">
        <title>In-depth cultivation of the pig gut microbiome towards novel bacterial diversity and tailored functional studies.</title>
        <authorList>
            <person name="Wylensek D."/>
            <person name="Hitch T.C.A."/>
            <person name="Clavel T."/>
        </authorList>
    </citation>
    <scope>NUCLEOTIDE SEQUENCE [LARGE SCALE GENOMIC DNA]</scope>
    <source>
        <strain evidence="2 3">BSM-383-APC-4H</strain>
    </source>
</reference>
<dbReference type="EMBL" id="VULP01000001">
    <property type="protein sequence ID" value="MSU80830.1"/>
    <property type="molecule type" value="Genomic_DNA"/>
</dbReference>
<dbReference type="InterPro" id="IPR011335">
    <property type="entry name" value="Restrct_endonuc-II-like"/>
</dbReference>
<dbReference type="InterPro" id="IPR015109">
    <property type="entry name" value="Restrct_endonuc_II_EcoRII_C"/>
</dbReference>
<proteinExistence type="predicted"/>
<comment type="caution">
    <text evidence="2">The sequence shown here is derived from an EMBL/GenBank/DDBJ whole genome shotgun (WGS) entry which is preliminary data.</text>
</comment>
<keyword evidence="2" id="KW-0255">Endonuclease</keyword>
<sequence length="304" mass="36048">MAHISENQFKELVKSERSEHFITPFGLVYKTFIDLGYDKKDCSYFMEHASEYIADMRENCWNEFVPFEKEFTTRMLTYLIDVEKVCKMNPVDAIKDFTMEYPNHIYNLSLSNTQSRRSRAGKEFEAIIELLLIGAEIPSDAQGAIGKQYFQTHQIGKLVDFVTPSVAEYLANKRNTMLISAKTTLRERWQEVPEEVNRTGIREMYLATLDSTISDESLRIMYEANIIIVTTRMNKETNYPNNNRVITFEEMLSIGRETTDKWNDYDYSDQDKDLLLRHIKKQIEKFNEYPYVRKYYEKRLNMFE</sequence>
<accession>A0A6N7YEA2</accession>
<gene>
    <name evidence="2" type="ORF">FYJ25_00245</name>
</gene>
<organism evidence="2 3">
    <name type="scientific">Anaerobutyricum soehngenii</name>
    <dbReference type="NCBI Taxonomy" id="105843"/>
    <lineage>
        <taxon>Bacteria</taxon>
        <taxon>Bacillati</taxon>
        <taxon>Bacillota</taxon>
        <taxon>Clostridia</taxon>
        <taxon>Lachnospirales</taxon>
        <taxon>Lachnospiraceae</taxon>
        <taxon>Anaerobutyricum</taxon>
    </lineage>
</organism>
<evidence type="ECO:0000313" key="2">
    <source>
        <dbReference type="EMBL" id="MSU80830.1"/>
    </source>
</evidence>
<evidence type="ECO:0000313" key="3">
    <source>
        <dbReference type="Proteomes" id="UP000433359"/>
    </source>
</evidence>
<evidence type="ECO:0000259" key="1">
    <source>
        <dbReference type="Pfam" id="PF09019"/>
    </source>
</evidence>
<dbReference type="AlphaFoldDB" id="A0A6N7YEA2"/>
<dbReference type="InterPro" id="IPR038365">
    <property type="entry name" value="EcoRII_C_sf"/>
</dbReference>
<dbReference type="SUPFAM" id="SSF52980">
    <property type="entry name" value="Restriction endonuclease-like"/>
    <property type="match status" value="1"/>
</dbReference>
<dbReference type="Proteomes" id="UP000433359">
    <property type="component" value="Unassembled WGS sequence"/>
</dbReference>
<feature type="domain" description="Restriction endonuclease type II EcoRII C-terminal" evidence="1">
    <location>
        <begin position="104"/>
        <end position="251"/>
    </location>
</feature>
<keyword evidence="2" id="KW-0378">Hydrolase</keyword>
<protein>
    <submittedName>
        <fullName evidence="2">Restriction endonuclease</fullName>
    </submittedName>
</protein>
<dbReference type="CDD" id="cd22320">
    <property type="entry name" value="Ecl18kI-like"/>
    <property type="match status" value="1"/>
</dbReference>
<dbReference type="GO" id="GO:0003677">
    <property type="term" value="F:DNA binding"/>
    <property type="evidence" value="ECO:0007669"/>
    <property type="project" value="InterPro"/>
</dbReference>
<dbReference type="GO" id="GO:0009307">
    <property type="term" value="P:DNA restriction-modification system"/>
    <property type="evidence" value="ECO:0007669"/>
    <property type="project" value="InterPro"/>
</dbReference>
<keyword evidence="2" id="KW-0540">Nuclease</keyword>
<name>A0A6N7YEA2_9FIRM</name>
<dbReference type="Gene3D" id="3.40.91.80">
    <property type="match status" value="1"/>
</dbReference>
<dbReference type="RefSeq" id="WP_154580228.1">
    <property type="nucleotide sequence ID" value="NZ_VULP01000001.1"/>
</dbReference>
<dbReference type="Pfam" id="PF09019">
    <property type="entry name" value="EcoRII-C"/>
    <property type="match status" value="1"/>
</dbReference>